<evidence type="ECO:0000313" key="3">
    <source>
        <dbReference type="Proteomes" id="UP000179270"/>
    </source>
</evidence>
<accession>A0A1F7IB03</accession>
<feature type="region of interest" description="Disordered" evidence="1">
    <location>
        <begin position="43"/>
        <end position="87"/>
    </location>
</feature>
<proteinExistence type="predicted"/>
<dbReference type="AlphaFoldDB" id="A0A1F7IB03"/>
<gene>
    <name evidence="2" type="ORF">A3A74_02985</name>
</gene>
<evidence type="ECO:0000313" key="2">
    <source>
        <dbReference type="EMBL" id="OGK40531.1"/>
    </source>
</evidence>
<dbReference type="EMBL" id="MGAF01000032">
    <property type="protein sequence ID" value="OGK40531.1"/>
    <property type="molecule type" value="Genomic_DNA"/>
</dbReference>
<feature type="compositionally biased region" description="Polar residues" evidence="1">
    <location>
        <begin position="57"/>
        <end position="69"/>
    </location>
</feature>
<feature type="compositionally biased region" description="Basic and acidic residues" evidence="1">
    <location>
        <begin position="105"/>
        <end position="134"/>
    </location>
</feature>
<name>A0A1F7IB03_9BACT</name>
<protein>
    <submittedName>
        <fullName evidence="2">Uncharacterized protein</fullName>
    </submittedName>
</protein>
<evidence type="ECO:0000256" key="1">
    <source>
        <dbReference type="SAM" id="MobiDB-lite"/>
    </source>
</evidence>
<organism evidence="2 3">
    <name type="scientific">Candidatus Roizmanbacteria bacterium RIFCSPLOWO2_01_FULL_35_13</name>
    <dbReference type="NCBI Taxonomy" id="1802055"/>
    <lineage>
        <taxon>Bacteria</taxon>
        <taxon>Candidatus Roizmaniibacteriota</taxon>
    </lineage>
</organism>
<comment type="caution">
    <text evidence="2">The sequence shown here is derived from an EMBL/GenBank/DDBJ whole genome shotgun (WGS) entry which is preliminary data.</text>
</comment>
<sequence>MIKQQLEDTFEKLVEQGAAQTKQAVKSAVQQVASSVSATKMWEQLLGASTPHESNKPNESNQTNKSHTPLNIDKLAKSYQNNDMQKTENLKQRLFQLVKRGEEEVLYEKKRKEQEKKQKEAQDIETKKRKEQEARQQQAGDIPQGKVKRSIFSHKKVAQRQHAELKPSSGKQ</sequence>
<feature type="region of interest" description="Disordered" evidence="1">
    <location>
        <begin position="105"/>
        <end position="172"/>
    </location>
</feature>
<dbReference type="Proteomes" id="UP000179270">
    <property type="component" value="Unassembled WGS sequence"/>
</dbReference>
<reference evidence="2 3" key="1">
    <citation type="journal article" date="2016" name="Nat. Commun.">
        <title>Thousands of microbial genomes shed light on interconnected biogeochemical processes in an aquifer system.</title>
        <authorList>
            <person name="Anantharaman K."/>
            <person name="Brown C.T."/>
            <person name="Hug L.A."/>
            <person name="Sharon I."/>
            <person name="Castelle C.J."/>
            <person name="Probst A.J."/>
            <person name="Thomas B.C."/>
            <person name="Singh A."/>
            <person name="Wilkins M.J."/>
            <person name="Karaoz U."/>
            <person name="Brodie E.L."/>
            <person name="Williams K.H."/>
            <person name="Hubbard S.S."/>
            <person name="Banfield J.F."/>
        </authorList>
    </citation>
    <scope>NUCLEOTIDE SEQUENCE [LARGE SCALE GENOMIC DNA]</scope>
</reference>
<feature type="compositionally biased region" description="Basic residues" evidence="1">
    <location>
        <begin position="146"/>
        <end position="159"/>
    </location>
</feature>